<evidence type="ECO:0000313" key="2">
    <source>
        <dbReference type="EMBL" id="KFH02394.1"/>
    </source>
</evidence>
<evidence type="ECO:0000256" key="1">
    <source>
        <dbReference type="SAM" id="MobiDB-lite"/>
    </source>
</evidence>
<dbReference type="Proteomes" id="UP000028840">
    <property type="component" value="Unassembled WGS sequence"/>
</dbReference>
<sequence>MEDPGESRAPGAEAHSGPRRTISHSSHSSSHSIPSVGSFAASSLTRLASLIATAPLPPELRAAFPAHANPEKNSSPEKQAELQRVLEESVLSRVARAQATYGVAAPEASDSKTVHAQRQQVYGHLMRESQDQSRKQRAHPDNERERDTECKRGEEKDPKQERKG</sequence>
<protein>
    <submittedName>
        <fullName evidence="2">Spc97/Spc98 family protein</fullName>
    </submittedName>
</protein>
<evidence type="ECO:0000313" key="3">
    <source>
        <dbReference type="Proteomes" id="UP000028840"/>
    </source>
</evidence>
<dbReference type="VEuPathDB" id="ToxoDB:TGVAND_437830"/>
<reference evidence="2 3" key="1">
    <citation type="submission" date="2014-08" db="EMBL/GenBank/DDBJ databases">
        <authorList>
            <person name="Sibley D."/>
            <person name="Venepally P."/>
            <person name="Karamycheva S."/>
            <person name="Hadjithomas M."/>
            <person name="Khan A."/>
            <person name="Brunk B."/>
            <person name="Roos D."/>
            <person name="Caler E."/>
            <person name="Lorenzi H."/>
        </authorList>
    </citation>
    <scope>NUCLEOTIDE SEQUENCE [LARGE SCALE GENOMIC DNA]</scope>
    <source>
        <strain evidence="2 3">VAND</strain>
    </source>
</reference>
<feature type="compositionally biased region" description="Basic and acidic residues" evidence="1">
    <location>
        <begin position="125"/>
        <end position="164"/>
    </location>
</feature>
<feature type="compositionally biased region" description="Low complexity" evidence="1">
    <location>
        <begin position="23"/>
        <end position="32"/>
    </location>
</feature>
<gene>
    <name evidence="2" type="ORF">TGVAND_437830</name>
</gene>
<proteinExistence type="predicted"/>
<reference evidence="2 3" key="2">
    <citation type="journal article" date="2015" name="Eukaryot. Cell">
        <title>Genetic mapping reveals that sinefungin resistance in Toxoplasma gondii is controlled by a putative amino acid transporter locus that can be used as a negative selectable marker.</title>
        <authorList>
            <person name="Behnke M.S."/>
            <person name="Khan A."/>
            <person name="Sibley L.D."/>
        </authorList>
    </citation>
    <scope>NUCLEOTIDE SEQUENCE [LARGE SCALE GENOMIC DNA]</scope>
    <source>
        <strain evidence="2 3">VAND</strain>
    </source>
</reference>
<feature type="region of interest" description="Disordered" evidence="1">
    <location>
        <begin position="1"/>
        <end position="36"/>
    </location>
</feature>
<name>A0A086PPW2_TOXGO</name>
<feature type="region of interest" description="Disordered" evidence="1">
    <location>
        <begin position="62"/>
        <end position="164"/>
    </location>
</feature>
<comment type="caution">
    <text evidence="2">The sequence shown here is derived from an EMBL/GenBank/DDBJ whole genome shotgun (WGS) entry which is preliminary data.</text>
</comment>
<organism evidence="2 3">
    <name type="scientific">Toxoplasma gondii VAND</name>
    <dbReference type="NCBI Taxonomy" id="933077"/>
    <lineage>
        <taxon>Eukaryota</taxon>
        <taxon>Sar</taxon>
        <taxon>Alveolata</taxon>
        <taxon>Apicomplexa</taxon>
        <taxon>Conoidasida</taxon>
        <taxon>Coccidia</taxon>
        <taxon>Eucoccidiorida</taxon>
        <taxon>Eimeriorina</taxon>
        <taxon>Sarcocystidae</taxon>
        <taxon>Toxoplasma</taxon>
    </lineage>
</organism>
<dbReference type="AlphaFoldDB" id="A0A086PPW2"/>
<accession>A0A086PPW2</accession>
<feature type="compositionally biased region" description="Basic and acidic residues" evidence="1">
    <location>
        <begin position="74"/>
        <end position="87"/>
    </location>
</feature>
<dbReference type="EMBL" id="AEYJ02001402">
    <property type="protein sequence ID" value="KFH02394.1"/>
    <property type="molecule type" value="Genomic_DNA"/>
</dbReference>